<evidence type="ECO:0000256" key="2">
    <source>
        <dbReference type="ARBA" id="ARBA00022499"/>
    </source>
</evidence>
<dbReference type="InterPro" id="IPR036390">
    <property type="entry name" value="WH_DNA-bd_sf"/>
</dbReference>
<dbReference type="InterPro" id="IPR059120">
    <property type="entry name" value="Cullin-like_AB"/>
</dbReference>
<keyword evidence="3" id="KW-0832">Ubl conjugation</keyword>
<dbReference type="SUPFAM" id="SSF75632">
    <property type="entry name" value="Cullin homology domain"/>
    <property type="match status" value="1"/>
</dbReference>
<name>A0A9P8IIE5_9PEZI</name>
<dbReference type="InterPro" id="IPR016159">
    <property type="entry name" value="Cullin_repeat-like_dom_sf"/>
</dbReference>
<evidence type="ECO:0000313" key="8">
    <source>
        <dbReference type="EMBL" id="KAH0547602.1"/>
    </source>
</evidence>
<dbReference type="GO" id="GO:0031625">
    <property type="term" value="F:ubiquitin protein ligase binding"/>
    <property type="evidence" value="ECO:0007669"/>
    <property type="project" value="InterPro"/>
</dbReference>
<dbReference type="FunFam" id="1.10.10.10:FF:000014">
    <property type="entry name" value="Cullin 1"/>
    <property type="match status" value="1"/>
</dbReference>
<dbReference type="EMBL" id="JAGHQL010000003">
    <property type="protein sequence ID" value="KAH0547602.1"/>
    <property type="molecule type" value="Genomic_DNA"/>
</dbReference>
<comment type="similarity">
    <text evidence="1 4 5">Belongs to the cullin family.</text>
</comment>
<reference evidence="8" key="1">
    <citation type="submission" date="2021-03" db="EMBL/GenBank/DDBJ databases">
        <title>Comparative genomics and phylogenomic investigation of the class Geoglossomycetes provide insights into ecological specialization and systematics.</title>
        <authorList>
            <person name="Melie T."/>
            <person name="Pirro S."/>
            <person name="Miller A.N."/>
            <person name="Quandt A."/>
        </authorList>
    </citation>
    <scope>NUCLEOTIDE SEQUENCE</scope>
    <source>
        <strain evidence="8">GBOQ0MN5Z8</strain>
    </source>
</reference>
<evidence type="ECO:0000256" key="1">
    <source>
        <dbReference type="ARBA" id="ARBA00006019"/>
    </source>
</evidence>
<dbReference type="PROSITE" id="PS50069">
    <property type="entry name" value="CULLIN_2"/>
    <property type="match status" value="1"/>
</dbReference>
<dbReference type="InterPro" id="IPR045093">
    <property type="entry name" value="Cullin"/>
</dbReference>
<evidence type="ECO:0000259" key="7">
    <source>
        <dbReference type="PROSITE" id="PS50069"/>
    </source>
</evidence>
<dbReference type="GO" id="GO:0006511">
    <property type="term" value="P:ubiquitin-dependent protein catabolic process"/>
    <property type="evidence" value="ECO:0007669"/>
    <property type="project" value="InterPro"/>
</dbReference>
<evidence type="ECO:0000256" key="5">
    <source>
        <dbReference type="RuleBase" id="RU003829"/>
    </source>
</evidence>
<keyword evidence="9" id="KW-1185">Reference proteome</keyword>
<dbReference type="Pfam" id="PF00888">
    <property type="entry name" value="Cullin"/>
    <property type="match status" value="1"/>
</dbReference>
<dbReference type="InterPro" id="IPR036388">
    <property type="entry name" value="WH-like_DNA-bd_sf"/>
</dbReference>
<dbReference type="AlphaFoldDB" id="A0A9P8IIE5"/>
<dbReference type="InterPro" id="IPR016158">
    <property type="entry name" value="Cullin_homology"/>
</dbReference>
<sequence>MQHSKDASADHRGSRSVSQGKRKLSHQQDPTAEASSQPFPLCRQSTISELFSSASKLSKPVDDISPSTKRIKRPSTPTSQPTPPQPGLDTSPSKMRSMRANSNVIDLTGSSTPSTPRASSVVSQSTSISSRSPSVARPSNFQPHTGAKKLVVRNLRKTSRLGPEAYFDQIWAQLDAALTAIFNSEKLPYSLEELYRGVENVCRQDQAPKLYEKMKERCRIYVATTLKAPLLEKISHSDVGVLQAVQSAWKKWYRQLSLTGVDWQMTIRSIFFYMDRSYLLSSADASINDMGVAQFRVFIISDVTLKEKALRGMTNLFQYDRDNEQESLNTTLLSASVVMVHELGIYTDDFEPKFIATSQVYYASLADSDGQSENLARYLEDTEKRFEKEAARCDFFRLDASTKRDLVVVLEEVLVRERITMLVDTQQVAKLLGNNDVPSLRRLFFLLQRIREIDRLKTPWEAFIKEQGSGIVQDEGRENEMVARLLEFKRKLDNIWKVPFQKHEGLGHVLRESFETFINERPRHSLWDTKNSKPAEMIAKHVDLLLRTGLKAIPSNPSAAVEPSDLSNRGLDGAAGDEDAELSARLDQVLDLFRFIHGKDVFEAFYKKDLARRLLMGRSASADAERTMLTRLRTECGSAFTHNLEQMFKDIDLAKDVLASFKNTRAGYNKAGGMDLFVNVLSASAWPTYPDVQVNLPAEIGSYLEAYEHHYQAKHSGRKLAWKHALAHCIVKAHFPKGANKELAVSSFQAIVLLLFNGVEGDGQLTFLQIQAASGLSDPELKRTLQSLACGRSRVLNKTPKGRDVNVTDTFSVNLAFHDPKYRIKINQVQLKETKQENKETHERVAQDRQYETQAALVRIMKSRKVISHNELITEVIKQTKNRGELDIGDIKKNIEKLIEKDYMERDGQSYKYLA</sequence>
<proteinExistence type="inferred from homology"/>
<gene>
    <name evidence="8" type="ORF">FGG08_000327</name>
</gene>
<dbReference type="Proteomes" id="UP000698800">
    <property type="component" value="Unassembled WGS sequence"/>
</dbReference>
<keyword evidence="2" id="KW-1017">Isopeptide bond</keyword>
<dbReference type="Gene3D" id="1.20.1310.10">
    <property type="entry name" value="Cullin Repeats"/>
    <property type="match status" value="4"/>
</dbReference>
<feature type="compositionally biased region" description="Polar residues" evidence="6">
    <location>
        <begin position="88"/>
        <end position="115"/>
    </location>
</feature>
<evidence type="ECO:0000313" key="9">
    <source>
        <dbReference type="Proteomes" id="UP000698800"/>
    </source>
</evidence>
<protein>
    <recommendedName>
        <fullName evidence="7">Cullin family profile domain-containing protein</fullName>
    </recommendedName>
</protein>
<evidence type="ECO:0000256" key="6">
    <source>
        <dbReference type="SAM" id="MobiDB-lite"/>
    </source>
</evidence>
<accession>A0A9P8IIE5</accession>
<dbReference type="FunFam" id="1.20.1310.10:FF:000035">
    <property type="entry name" value="Ubiquitin ligase subunit CulD, putative"/>
    <property type="match status" value="1"/>
</dbReference>
<feature type="region of interest" description="Disordered" evidence="6">
    <location>
        <begin position="1"/>
        <end position="143"/>
    </location>
</feature>
<dbReference type="FunFam" id="1.20.1310.10:FF:000031">
    <property type="entry name" value="Ubiquitin ligase subunit CulD"/>
    <property type="match status" value="1"/>
</dbReference>
<dbReference type="InterPro" id="IPR001373">
    <property type="entry name" value="Cullin_N"/>
</dbReference>
<feature type="domain" description="Cullin family profile" evidence="7">
    <location>
        <begin position="533"/>
        <end position="789"/>
    </location>
</feature>
<dbReference type="PANTHER" id="PTHR11932">
    <property type="entry name" value="CULLIN"/>
    <property type="match status" value="1"/>
</dbReference>
<dbReference type="SMART" id="SM00884">
    <property type="entry name" value="Cullin_Nedd8"/>
    <property type="match status" value="1"/>
</dbReference>
<feature type="compositionally biased region" description="Polar residues" evidence="6">
    <location>
        <begin position="27"/>
        <end position="56"/>
    </location>
</feature>
<dbReference type="Pfam" id="PF10557">
    <property type="entry name" value="Cullin_Nedd8"/>
    <property type="match status" value="1"/>
</dbReference>
<comment type="caution">
    <text evidence="8">The sequence shown here is derived from an EMBL/GenBank/DDBJ whole genome shotgun (WGS) entry which is preliminary data.</text>
</comment>
<dbReference type="OrthoDB" id="27073at2759"/>
<dbReference type="Pfam" id="PF26557">
    <property type="entry name" value="Cullin_AB"/>
    <property type="match status" value="1"/>
</dbReference>
<feature type="compositionally biased region" description="Basic and acidic residues" evidence="6">
    <location>
        <begin position="1"/>
        <end position="13"/>
    </location>
</feature>
<dbReference type="SUPFAM" id="SSF74788">
    <property type="entry name" value="Cullin repeat-like"/>
    <property type="match status" value="1"/>
</dbReference>
<dbReference type="SUPFAM" id="SSF46785">
    <property type="entry name" value="Winged helix' DNA-binding domain"/>
    <property type="match status" value="1"/>
</dbReference>
<dbReference type="Gene3D" id="1.10.10.10">
    <property type="entry name" value="Winged helix-like DNA-binding domain superfamily/Winged helix DNA-binding domain"/>
    <property type="match status" value="1"/>
</dbReference>
<dbReference type="SMART" id="SM00182">
    <property type="entry name" value="CULLIN"/>
    <property type="match status" value="1"/>
</dbReference>
<organism evidence="8 9">
    <name type="scientific">Glutinoglossum americanum</name>
    <dbReference type="NCBI Taxonomy" id="1670608"/>
    <lineage>
        <taxon>Eukaryota</taxon>
        <taxon>Fungi</taxon>
        <taxon>Dikarya</taxon>
        <taxon>Ascomycota</taxon>
        <taxon>Pezizomycotina</taxon>
        <taxon>Geoglossomycetes</taxon>
        <taxon>Geoglossales</taxon>
        <taxon>Geoglossaceae</taxon>
        <taxon>Glutinoglossum</taxon>
    </lineage>
</organism>
<evidence type="ECO:0000256" key="4">
    <source>
        <dbReference type="PROSITE-ProRule" id="PRU00330"/>
    </source>
</evidence>
<dbReference type="InterPro" id="IPR019559">
    <property type="entry name" value="Cullin_neddylation_domain"/>
</dbReference>
<evidence type="ECO:0000256" key="3">
    <source>
        <dbReference type="ARBA" id="ARBA00022843"/>
    </source>
</evidence>
<feature type="compositionally biased region" description="Low complexity" evidence="6">
    <location>
        <begin position="116"/>
        <end position="139"/>
    </location>
</feature>
<dbReference type="Gene3D" id="3.30.230.130">
    <property type="entry name" value="Cullin, Chain C, Domain 2"/>
    <property type="match status" value="1"/>
</dbReference>
<dbReference type="InterPro" id="IPR036317">
    <property type="entry name" value="Cullin_homology_sf"/>
</dbReference>